<evidence type="ECO:0000313" key="1">
    <source>
        <dbReference type="EMBL" id="WND23543.1"/>
    </source>
</evidence>
<keyword evidence="2" id="KW-1185">Reference proteome</keyword>
<sequence>MTAVDEPGAYEIRIHGCLSVQEALGLKEPVKRVLCPDPDHAPPCDVPWSCFAVGDDERADDGIEATVLVLGVHASGRRAAQVADQVRGVVGETRPVTVSAAAAGQFEELAEQYRIERAVRQS</sequence>
<reference evidence="1 2" key="1">
    <citation type="submission" date="2023-09" db="EMBL/GenBank/DDBJ databases">
        <title>The genome sequence of Streptomyces anthocyanicus.</title>
        <authorList>
            <person name="Mo P."/>
        </authorList>
    </citation>
    <scope>NUCLEOTIDE SEQUENCE [LARGE SCALE GENOMIC DNA]</scope>
    <source>
        <strain evidence="1 2">JCM 4387</strain>
    </source>
</reference>
<evidence type="ECO:0008006" key="3">
    <source>
        <dbReference type="Google" id="ProtNLM"/>
    </source>
</evidence>
<proteinExistence type="predicted"/>
<name>A0ABY9ULU1_STRVL</name>
<dbReference type="Proteomes" id="UP001249394">
    <property type="component" value="Chromosome"/>
</dbReference>
<protein>
    <recommendedName>
        <fullName evidence="3">DUF3168 domain-containing protein</fullName>
    </recommendedName>
</protein>
<dbReference type="EMBL" id="CP134213">
    <property type="protein sequence ID" value="WND23543.1"/>
    <property type="molecule type" value="Genomic_DNA"/>
</dbReference>
<gene>
    <name evidence="1" type="ORF">RI060_42240</name>
</gene>
<accession>A0ABY9ULU1</accession>
<evidence type="ECO:0000313" key="2">
    <source>
        <dbReference type="Proteomes" id="UP001249394"/>
    </source>
</evidence>
<organism evidence="1 2">
    <name type="scientific">Streptomyces violaceus</name>
    <name type="common">Streptomyces venezuelae</name>
    <dbReference type="NCBI Taxonomy" id="1936"/>
    <lineage>
        <taxon>Bacteria</taxon>
        <taxon>Bacillati</taxon>
        <taxon>Actinomycetota</taxon>
        <taxon>Actinomycetes</taxon>
        <taxon>Kitasatosporales</taxon>
        <taxon>Streptomycetaceae</taxon>
        <taxon>Streptomyces</taxon>
    </lineage>
</organism>